<evidence type="ECO:0000313" key="2">
    <source>
        <dbReference type="Proteomes" id="UP001064048"/>
    </source>
</evidence>
<gene>
    <name evidence="1" type="ORF">MSG28_013535</name>
</gene>
<name>A0ACC0K7Z0_CHOFU</name>
<accession>A0ACC0K7Z0</accession>
<organism evidence="1 2">
    <name type="scientific">Choristoneura fumiferana</name>
    <name type="common">Spruce budworm moth</name>
    <name type="synonym">Archips fumiferana</name>
    <dbReference type="NCBI Taxonomy" id="7141"/>
    <lineage>
        <taxon>Eukaryota</taxon>
        <taxon>Metazoa</taxon>
        <taxon>Ecdysozoa</taxon>
        <taxon>Arthropoda</taxon>
        <taxon>Hexapoda</taxon>
        <taxon>Insecta</taxon>
        <taxon>Pterygota</taxon>
        <taxon>Neoptera</taxon>
        <taxon>Endopterygota</taxon>
        <taxon>Lepidoptera</taxon>
        <taxon>Glossata</taxon>
        <taxon>Ditrysia</taxon>
        <taxon>Tortricoidea</taxon>
        <taxon>Tortricidae</taxon>
        <taxon>Tortricinae</taxon>
        <taxon>Choristoneura</taxon>
    </lineage>
</organism>
<reference evidence="1 2" key="1">
    <citation type="journal article" date="2022" name="Genome Biol. Evol.">
        <title>The Spruce Budworm Genome: Reconstructing the Evolutionary History of Antifreeze Proteins.</title>
        <authorList>
            <person name="Beliveau C."/>
            <person name="Gagne P."/>
            <person name="Picq S."/>
            <person name="Vernygora O."/>
            <person name="Keeling C.I."/>
            <person name="Pinkney K."/>
            <person name="Doucet D."/>
            <person name="Wen F."/>
            <person name="Johnston J.S."/>
            <person name="Maaroufi H."/>
            <person name="Boyle B."/>
            <person name="Laroche J."/>
            <person name="Dewar K."/>
            <person name="Juretic N."/>
            <person name="Blackburn G."/>
            <person name="Nisole A."/>
            <person name="Brunet B."/>
            <person name="Brandao M."/>
            <person name="Lumley L."/>
            <person name="Duan J."/>
            <person name="Quan G."/>
            <person name="Lucarotti C.J."/>
            <person name="Roe A.D."/>
            <person name="Sperling F.A.H."/>
            <person name="Levesque R.C."/>
            <person name="Cusson M."/>
        </authorList>
    </citation>
    <scope>NUCLEOTIDE SEQUENCE [LARGE SCALE GENOMIC DNA]</scope>
    <source>
        <strain evidence="1">Glfc:IPQL:Cfum</strain>
    </source>
</reference>
<protein>
    <submittedName>
        <fullName evidence="1">Uncharacterized protein</fullName>
    </submittedName>
</protein>
<comment type="caution">
    <text evidence="1">The sequence shown here is derived from an EMBL/GenBank/DDBJ whole genome shotgun (WGS) entry which is preliminary data.</text>
</comment>
<sequence length="664" mass="71731">MSPPRRVLSARECSLVGQNGARRAAPAPAPASATVPASAPAPAAAPPAPPPLHSRPPTTPESVKSVDQDETPPRQLVQPCSMTCGRGVPSLACAACLCLYHPACAGHTTAPGTFFCKNCRKSSTPPPEPPPLTHKSGVPAPPAPRRVPAAPAAAAAPDQRVLLRMKVAGGGPDGARVWAVAAPAPARALLRAALPQSLAVLNGRRFIIVPRALVNPDKYTDTTHIGIPILTLCLFDSESKGVLRGRVANGAASPPAVPAASPRRRGRPKADDADHFTAFYNKAQERKYNVAVQCVLPVMTYGSETWALTMGLMRKLKVTQRAMLGVSLRDRIRNDDIRSRTKVTDIAERIAKLKWQWAGHIARRTDGRWGRKVVPNGVRGQGDELSIFQYLGMRELAQCARVCRLWRELAATPALWRHVRMKNSHVSDWGGLVAALRRHGTRRLDLRKMLLPQNDAAFWDQFADHVHQLADLERIEMCRCPASAVEAVCRGVKGLRSLSALAIRSALLDPAPLGALPLLHELRLKSMAGLSLTRDLQPLAALTSLTHLSLTSIKELGWCACDVVGQLPQLESLELGECSFRAEFAGVLGRLARLRRLRLERGTAQCAAPALLRALAALPLLHSLELVNFDVKVTPHTPHPTALLTIIIITINRKTSAAQQRPPL</sequence>
<keyword evidence="2" id="KW-1185">Reference proteome</keyword>
<evidence type="ECO:0000313" key="1">
    <source>
        <dbReference type="EMBL" id="KAI8432538.1"/>
    </source>
</evidence>
<dbReference type="Proteomes" id="UP001064048">
    <property type="component" value="Chromosome 24"/>
</dbReference>
<dbReference type="EMBL" id="CM046124">
    <property type="protein sequence ID" value="KAI8432538.1"/>
    <property type="molecule type" value="Genomic_DNA"/>
</dbReference>
<proteinExistence type="predicted"/>